<evidence type="ECO:0000256" key="1">
    <source>
        <dbReference type="ARBA" id="ARBA00022679"/>
    </source>
</evidence>
<accession>A0A382E7J8</accession>
<dbReference type="Gene3D" id="3.40.50.2020">
    <property type="match status" value="1"/>
</dbReference>
<dbReference type="GO" id="GO:0006166">
    <property type="term" value="P:purine ribonucleoside salvage"/>
    <property type="evidence" value="ECO:0007669"/>
    <property type="project" value="UniProtKB-KW"/>
</dbReference>
<gene>
    <name evidence="4" type="ORF">METZ01_LOCUS199464</name>
</gene>
<evidence type="ECO:0000313" key="4">
    <source>
        <dbReference type="EMBL" id="SVB46610.1"/>
    </source>
</evidence>
<organism evidence="4">
    <name type="scientific">marine metagenome</name>
    <dbReference type="NCBI Taxonomy" id="408172"/>
    <lineage>
        <taxon>unclassified sequences</taxon>
        <taxon>metagenomes</taxon>
        <taxon>ecological metagenomes</taxon>
    </lineage>
</organism>
<sequence>MDENVDIVVGAATGGIVLAYELGKKLDTSGIFSERVDGIMTFKRGFSLSKGQRVLLVDDVVTTGGSVFELIKLVKTLEAEIIGIGIVFDRTGGEIDFGFPTCSLYSEVIESWEPIDCPQCKQGTPLTQRGRTGK</sequence>
<dbReference type="PANTHER" id="PTHR43864">
    <property type="entry name" value="HYPOXANTHINE/GUANINE PHOSPHORIBOSYLTRANSFERASE"/>
    <property type="match status" value="1"/>
</dbReference>
<dbReference type="InterPro" id="IPR029057">
    <property type="entry name" value="PRTase-like"/>
</dbReference>
<dbReference type="InterPro" id="IPR000836">
    <property type="entry name" value="PRTase_dom"/>
</dbReference>
<evidence type="ECO:0000259" key="3">
    <source>
        <dbReference type="Pfam" id="PF00156"/>
    </source>
</evidence>
<dbReference type="SUPFAM" id="SSF53271">
    <property type="entry name" value="PRTase-like"/>
    <property type="match status" value="1"/>
</dbReference>
<dbReference type="EMBL" id="UINC01043084">
    <property type="protein sequence ID" value="SVB46610.1"/>
    <property type="molecule type" value="Genomic_DNA"/>
</dbReference>
<dbReference type="InterPro" id="IPR050118">
    <property type="entry name" value="Pur/Pyrimidine_PRTase"/>
</dbReference>
<dbReference type="PANTHER" id="PTHR43864:SF1">
    <property type="entry name" value="XANTHINE PHOSPHORIBOSYLTRANSFERASE"/>
    <property type="match status" value="1"/>
</dbReference>
<dbReference type="CDD" id="cd06223">
    <property type="entry name" value="PRTases_typeI"/>
    <property type="match status" value="1"/>
</dbReference>
<feature type="domain" description="Phosphoribosyltransferase" evidence="3">
    <location>
        <begin position="2"/>
        <end position="94"/>
    </location>
</feature>
<reference evidence="4" key="1">
    <citation type="submission" date="2018-05" db="EMBL/GenBank/DDBJ databases">
        <authorList>
            <person name="Lanie J.A."/>
            <person name="Ng W.-L."/>
            <person name="Kazmierczak K.M."/>
            <person name="Andrzejewski T.M."/>
            <person name="Davidsen T.M."/>
            <person name="Wayne K.J."/>
            <person name="Tettelin H."/>
            <person name="Glass J.I."/>
            <person name="Rusch D."/>
            <person name="Podicherti R."/>
            <person name="Tsui H.-C.T."/>
            <person name="Winkler M.E."/>
        </authorList>
    </citation>
    <scope>NUCLEOTIDE SEQUENCE</scope>
</reference>
<keyword evidence="1" id="KW-0808">Transferase</keyword>
<name>A0A382E7J8_9ZZZZ</name>
<dbReference type="GO" id="GO:0016740">
    <property type="term" value="F:transferase activity"/>
    <property type="evidence" value="ECO:0007669"/>
    <property type="project" value="UniProtKB-KW"/>
</dbReference>
<proteinExistence type="predicted"/>
<protein>
    <recommendedName>
        <fullName evidence="3">Phosphoribosyltransferase domain-containing protein</fullName>
    </recommendedName>
</protein>
<dbReference type="AlphaFoldDB" id="A0A382E7J8"/>
<keyword evidence="2" id="KW-0660">Purine salvage</keyword>
<evidence type="ECO:0000256" key="2">
    <source>
        <dbReference type="ARBA" id="ARBA00022726"/>
    </source>
</evidence>
<dbReference type="Pfam" id="PF00156">
    <property type="entry name" value="Pribosyltran"/>
    <property type="match status" value="1"/>
</dbReference>